<dbReference type="Ensembl" id="ENSAPET00000032508.1">
    <property type="protein sequence ID" value="ENSAPEP00000031674.1"/>
    <property type="gene ID" value="ENSAPEG00000022475.1"/>
</dbReference>
<dbReference type="Proteomes" id="UP000265080">
    <property type="component" value="Chromosome 3"/>
</dbReference>
<dbReference type="STRING" id="161767.ENSAPEP00000031674"/>
<evidence type="ECO:0000256" key="1">
    <source>
        <dbReference type="SAM" id="MobiDB-lite"/>
    </source>
</evidence>
<dbReference type="GO" id="GO:2000001">
    <property type="term" value="P:regulation of DNA damage checkpoint"/>
    <property type="evidence" value="ECO:0007669"/>
    <property type="project" value="TreeGrafter"/>
</dbReference>
<dbReference type="OMA" id="PESQWFW"/>
<dbReference type="GeneTree" id="ENSGT00390000009597"/>
<feature type="compositionally biased region" description="Polar residues" evidence="1">
    <location>
        <begin position="259"/>
        <end position="277"/>
    </location>
</feature>
<evidence type="ECO:0000313" key="3">
    <source>
        <dbReference type="Proteomes" id="UP000265080"/>
    </source>
</evidence>
<feature type="region of interest" description="Disordered" evidence="1">
    <location>
        <begin position="149"/>
        <end position="169"/>
    </location>
</feature>
<dbReference type="GO" id="GO:0043539">
    <property type="term" value="F:protein serine/threonine kinase activator activity"/>
    <property type="evidence" value="ECO:0007669"/>
    <property type="project" value="TreeGrafter"/>
</dbReference>
<dbReference type="GO" id="GO:0043596">
    <property type="term" value="C:nuclear replication fork"/>
    <property type="evidence" value="ECO:0007669"/>
    <property type="project" value="TreeGrafter"/>
</dbReference>
<feature type="compositionally biased region" description="Low complexity" evidence="1">
    <location>
        <begin position="14"/>
        <end position="31"/>
    </location>
</feature>
<keyword evidence="3" id="KW-1185">Reference proteome</keyword>
<dbReference type="Pfam" id="PF15350">
    <property type="entry name" value="ETAA1"/>
    <property type="match status" value="1"/>
</dbReference>
<feature type="compositionally biased region" description="Polar residues" evidence="1">
    <location>
        <begin position="360"/>
        <end position="371"/>
    </location>
</feature>
<evidence type="ECO:0008006" key="4">
    <source>
        <dbReference type="Google" id="ProtNLM"/>
    </source>
</evidence>
<dbReference type="GO" id="GO:0006974">
    <property type="term" value="P:DNA damage response"/>
    <property type="evidence" value="ECO:0007669"/>
    <property type="project" value="TreeGrafter"/>
</dbReference>
<protein>
    <recommendedName>
        <fullName evidence="4">ETAA1 activator of ATR kinase</fullName>
    </recommendedName>
</protein>
<feature type="compositionally biased region" description="Low complexity" evidence="1">
    <location>
        <begin position="319"/>
        <end position="336"/>
    </location>
</feature>
<reference evidence="2 3" key="1">
    <citation type="submission" date="2018-03" db="EMBL/GenBank/DDBJ databases">
        <title>Finding Nemo's genes: A chromosome-scale reference assembly of the genome of the orange clownfish Amphiprion percula.</title>
        <authorList>
            <person name="Lehmann R."/>
        </authorList>
    </citation>
    <scope>NUCLEOTIDE SEQUENCE</scope>
</reference>
<dbReference type="GO" id="GO:0031297">
    <property type="term" value="P:replication fork processing"/>
    <property type="evidence" value="ECO:0007669"/>
    <property type="project" value="TreeGrafter"/>
</dbReference>
<feature type="region of interest" description="Disordered" evidence="1">
    <location>
        <begin position="600"/>
        <end position="619"/>
    </location>
</feature>
<dbReference type="PANTHER" id="PTHR16434">
    <property type="entry name" value="EWING'S TUMOR-ASSOCIATED ANTIGEN 1 ETAA1"/>
    <property type="match status" value="1"/>
</dbReference>
<organism evidence="2 3">
    <name type="scientific">Amphiprion percula</name>
    <name type="common">Orange clownfish</name>
    <name type="synonym">Lutjanus percula</name>
    <dbReference type="NCBI Taxonomy" id="161767"/>
    <lineage>
        <taxon>Eukaryota</taxon>
        <taxon>Metazoa</taxon>
        <taxon>Chordata</taxon>
        <taxon>Craniata</taxon>
        <taxon>Vertebrata</taxon>
        <taxon>Euteleostomi</taxon>
        <taxon>Actinopterygii</taxon>
        <taxon>Neopterygii</taxon>
        <taxon>Teleostei</taxon>
        <taxon>Neoteleostei</taxon>
        <taxon>Acanthomorphata</taxon>
        <taxon>Ovalentaria</taxon>
        <taxon>Pomacentridae</taxon>
        <taxon>Amphiprion</taxon>
    </lineage>
</organism>
<dbReference type="AlphaFoldDB" id="A0A3P8U2X5"/>
<feature type="compositionally biased region" description="Polar residues" evidence="1">
    <location>
        <begin position="59"/>
        <end position="68"/>
    </location>
</feature>
<reference evidence="2" key="2">
    <citation type="submission" date="2025-08" db="UniProtKB">
        <authorList>
            <consortium name="Ensembl"/>
        </authorList>
    </citation>
    <scope>IDENTIFICATION</scope>
</reference>
<feature type="region of interest" description="Disordered" evidence="1">
    <location>
        <begin position="302"/>
        <end position="415"/>
    </location>
</feature>
<feature type="compositionally biased region" description="Polar residues" evidence="1">
    <location>
        <begin position="302"/>
        <end position="317"/>
    </location>
</feature>
<feature type="region of interest" description="Disordered" evidence="1">
    <location>
        <begin position="259"/>
        <end position="284"/>
    </location>
</feature>
<evidence type="ECO:0000313" key="2">
    <source>
        <dbReference type="Ensembl" id="ENSAPEP00000031674.1"/>
    </source>
</evidence>
<proteinExistence type="predicted"/>
<sequence>MNGGRRSFDPPAGTARPRASRLSRSLRQTQAEAEAEVESLRRQQSDFKTPTRVLRSRPTAESPQNDGNLQQDIFWDATSPHGEVQVSVSCSGICLEELQVTLLSSAGKRGRKQIAGVVDISEIVSRIAPKHGRPTVAEPTLQQWIGDSATIPCTPDLHPPKSKKKSPRPNAVEHLLKLARQFDFSLFHQDEDEEENQNQQLLSENVRVFDSSKSSASLPGSCRSTESAATQTEVRLHLDQNLDDDLDLLFNGTTQHVSRNLSQASHGGAAPTSSSGPTEFEDDWEHDDLLDDSLLLEMTQNPQNFTTPKHCSTQKPDQGTPAAAGAPSRPPGATAGNENLRPRTTFKLESHPGFSGRGIPTNNRTKQQNSAAAGGDSRSAQLEPQNPQLHQKVSAAASSTSQTKPDVYHSKTSATSEGLDLDLDSLFSLDPVWDDPADDDLLCEMCEHLENQIHGLDNMLSNQRAALQRTRRTWDDPIQPPQKHSVGPTGPAGVLLAAAGPAGISLAARRAAGVSLAARGTAGVSLAAAGPAGISLAAAGPADVSLAAASPAGVSLAAGHMPVSSLSKEHFMFKRPSNSVSMMTANKAKCSAAEIELKKQQAMERRRQRLQAQNRREPT</sequence>
<feature type="compositionally biased region" description="Polar residues" evidence="1">
    <location>
        <begin position="378"/>
        <end position="415"/>
    </location>
</feature>
<feature type="region of interest" description="Disordered" evidence="1">
    <location>
        <begin position="1"/>
        <end position="68"/>
    </location>
</feature>
<name>A0A3P8U2X5_AMPPE</name>
<feature type="compositionally biased region" description="Polar residues" evidence="1">
    <location>
        <begin position="211"/>
        <end position="229"/>
    </location>
</feature>
<feature type="region of interest" description="Disordered" evidence="1">
    <location>
        <begin position="210"/>
        <end position="229"/>
    </location>
</feature>
<dbReference type="InterPro" id="IPR029406">
    <property type="entry name" value="ETAA1"/>
</dbReference>
<accession>A0A3P8U2X5</accession>
<reference evidence="2" key="3">
    <citation type="submission" date="2025-09" db="UniProtKB">
        <authorList>
            <consortium name="Ensembl"/>
        </authorList>
    </citation>
    <scope>IDENTIFICATION</scope>
</reference>
<dbReference type="PANTHER" id="PTHR16434:SF4">
    <property type="entry name" value="ETAA1 ACTIVATOR OF ATR KINASE"/>
    <property type="match status" value="1"/>
</dbReference>